<evidence type="ECO:0000313" key="2">
    <source>
        <dbReference type="EMBL" id="KIM37893.1"/>
    </source>
</evidence>
<sequence length="99" mass="10208">MNSSPSTSTTSLLPSFQRKSAPKNWESAFGQLSSSYGFGGAVPSLPAKASKPSKSLPKSATSPPVPPQSQPVKDYEAAFAQLSSSYGFGAPVPSLSSKK</sequence>
<reference evidence="2 3" key="1">
    <citation type="submission" date="2014-04" db="EMBL/GenBank/DDBJ databases">
        <authorList>
            <consortium name="DOE Joint Genome Institute"/>
            <person name="Kuo A."/>
            <person name="Gay G."/>
            <person name="Dore J."/>
            <person name="Kohler A."/>
            <person name="Nagy L.G."/>
            <person name="Floudas D."/>
            <person name="Copeland A."/>
            <person name="Barry K.W."/>
            <person name="Cichocki N."/>
            <person name="Veneault-Fourrey C."/>
            <person name="LaButti K."/>
            <person name="Lindquist E.A."/>
            <person name="Lipzen A."/>
            <person name="Lundell T."/>
            <person name="Morin E."/>
            <person name="Murat C."/>
            <person name="Sun H."/>
            <person name="Tunlid A."/>
            <person name="Henrissat B."/>
            <person name="Grigoriev I.V."/>
            <person name="Hibbett D.S."/>
            <person name="Martin F."/>
            <person name="Nordberg H.P."/>
            <person name="Cantor M.N."/>
            <person name="Hua S.X."/>
        </authorList>
    </citation>
    <scope>NUCLEOTIDE SEQUENCE [LARGE SCALE GENOMIC DNA]</scope>
    <source>
        <strain evidence="3">h7</strain>
    </source>
</reference>
<accession>A0A0C2XJ88</accession>
<proteinExistence type="predicted"/>
<protein>
    <submittedName>
        <fullName evidence="2">Uncharacterized protein</fullName>
    </submittedName>
</protein>
<dbReference type="HOGENOM" id="CLU_143651_0_0_1"/>
<organism evidence="2 3">
    <name type="scientific">Hebeloma cylindrosporum</name>
    <dbReference type="NCBI Taxonomy" id="76867"/>
    <lineage>
        <taxon>Eukaryota</taxon>
        <taxon>Fungi</taxon>
        <taxon>Dikarya</taxon>
        <taxon>Basidiomycota</taxon>
        <taxon>Agaricomycotina</taxon>
        <taxon>Agaricomycetes</taxon>
        <taxon>Agaricomycetidae</taxon>
        <taxon>Agaricales</taxon>
        <taxon>Agaricineae</taxon>
        <taxon>Hymenogastraceae</taxon>
        <taxon>Hebeloma</taxon>
    </lineage>
</organism>
<dbReference type="AlphaFoldDB" id="A0A0C2XJ88"/>
<dbReference type="EMBL" id="KN831794">
    <property type="protein sequence ID" value="KIM37893.1"/>
    <property type="molecule type" value="Genomic_DNA"/>
</dbReference>
<dbReference type="Proteomes" id="UP000053424">
    <property type="component" value="Unassembled WGS sequence"/>
</dbReference>
<evidence type="ECO:0000256" key="1">
    <source>
        <dbReference type="SAM" id="MobiDB-lite"/>
    </source>
</evidence>
<feature type="compositionally biased region" description="Low complexity" evidence="1">
    <location>
        <begin position="43"/>
        <end position="62"/>
    </location>
</feature>
<name>A0A0C2XJ88_HEBCY</name>
<feature type="region of interest" description="Disordered" evidence="1">
    <location>
        <begin position="43"/>
        <end position="73"/>
    </location>
</feature>
<reference evidence="3" key="2">
    <citation type="submission" date="2015-01" db="EMBL/GenBank/DDBJ databases">
        <title>Evolutionary Origins and Diversification of the Mycorrhizal Mutualists.</title>
        <authorList>
            <consortium name="DOE Joint Genome Institute"/>
            <consortium name="Mycorrhizal Genomics Consortium"/>
            <person name="Kohler A."/>
            <person name="Kuo A."/>
            <person name="Nagy L.G."/>
            <person name="Floudas D."/>
            <person name="Copeland A."/>
            <person name="Barry K.W."/>
            <person name="Cichocki N."/>
            <person name="Veneault-Fourrey C."/>
            <person name="LaButti K."/>
            <person name="Lindquist E.A."/>
            <person name="Lipzen A."/>
            <person name="Lundell T."/>
            <person name="Morin E."/>
            <person name="Murat C."/>
            <person name="Riley R."/>
            <person name="Ohm R."/>
            <person name="Sun H."/>
            <person name="Tunlid A."/>
            <person name="Henrissat B."/>
            <person name="Grigoriev I.V."/>
            <person name="Hibbett D.S."/>
            <person name="Martin F."/>
        </authorList>
    </citation>
    <scope>NUCLEOTIDE SEQUENCE [LARGE SCALE GENOMIC DNA]</scope>
    <source>
        <strain evidence="3">h7</strain>
    </source>
</reference>
<keyword evidence="3" id="KW-1185">Reference proteome</keyword>
<evidence type="ECO:0000313" key="3">
    <source>
        <dbReference type="Proteomes" id="UP000053424"/>
    </source>
</evidence>
<gene>
    <name evidence="2" type="ORF">M413DRAFT_448160</name>
</gene>